<feature type="compositionally biased region" description="Basic and acidic residues" evidence="1">
    <location>
        <begin position="113"/>
        <end position="130"/>
    </location>
</feature>
<dbReference type="OrthoDB" id="244495at2759"/>
<dbReference type="GO" id="GO:0005634">
    <property type="term" value="C:nucleus"/>
    <property type="evidence" value="ECO:0007669"/>
    <property type="project" value="TreeGrafter"/>
</dbReference>
<dbReference type="Gene3D" id="1.10.472.10">
    <property type="entry name" value="Cyclin-like"/>
    <property type="match status" value="1"/>
</dbReference>
<name>A0A9P4HRF6_9PEZI</name>
<dbReference type="GO" id="GO:0000307">
    <property type="term" value="C:cyclin-dependent protein kinase holoenzyme complex"/>
    <property type="evidence" value="ECO:0007669"/>
    <property type="project" value="TreeGrafter"/>
</dbReference>
<dbReference type="GO" id="GO:0019901">
    <property type="term" value="F:protein kinase binding"/>
    <property type="evidence" value="ECO:0007669"/>
    <property type="project" value="InterPro"/>
</dbReference>
<proteinExistence type="predicted"/>
<organism evidence="2 3">
    <name type="scientific">Saccharata proteae CBS 121410</name>
    <dbReference type="NCBI Taxonomy" id="1314787"/>
    <lineage>
        <taxon>Eukaryota</taxon>
        <taxon>Fungi</taxon>
        <taxon>Dikarya</taxon>
        <taxon>Ascomycota</taxon>
        <taxon>Pezizomycotina</taxon>
        <taxon>Dothideomycetes</taxon>
        <taxon>Dothideomycetes incertae sedis</taxon>
        <taxon>Botryosphaeriales</taxon>
        <taxon>Saccharataceae</taxon>
        <taxon>Saccharata</taxon>
    </lineage>
</organism>
<dbReference type="Pfam" id="PF08613">
    <property type="entry name" value="Cyclin"/>
    <property type="match status" value="1"/>
</dbReference>
<dbReference type="CDD" id="cd20557">
    <property type="entry name" value="CYCLIN_ScPCL1-like"/>
    <property type="match status" value="1"/>
</dbReference>
<dbReference type="EMBL" id="ML978723">
    <property type="protein sequence ID" value="KAF2086589.1"/>
    <property type="molecule type" value="Genomic_DNA"/>
</dbReference>
<protein>
    <recommendedName>
        <fullName evidence="4">Cyclin-like protein</fullName>
    </recommendedName>
</protein>
<sequence length="463" mass="51530">MPSFYRPPMPRQLPLTPPEFVPSYNSQGCGGAQYPQNPYATLAGINHNNEEGRYDFAERYGQTSGMAAPSSMLYSHPPDYPHGATSLAPPHFYQPMGAPILPPLVSEADVQRQRAQEQQRAEQQAKEEKPVGGVSAKLDYEMEVMTDFVSEMAQGIIQPGRPAPQSFRKWVHQVLCATRLPSATILLSLHYLSVRMGQLSTGGQFKTADSQIFRFLTMALVLGSKFLDDNTFINKSWAEVSGIEVRELNALEANWLDAFDFKLHRDPYEPNGFSTWQEHWKNYEAQSQKPARLPNPMKLSPLDTTVQHRRSVGRLHSPVSAQQQVYQKPPPSYYQGINMQTPAYTHFDPWSSSRPAMERSPASAPHTGPTTPEYYGGANTWAPLEGYSRRTMFGFPSAPQTAHPQLPSPQQQTPLFPPSAYTPHYNSQMWGGSHGFGCNCGNCGRTHPAYFMSSGFGAQPVAG</sequence>
<reference evidence="2" key="1">
    <citation type="journal article" date="2020" name="Stud. Mycol.">
        <title>101 Dothideomycetes genomes: a test case for predicting lifestyles and emergence of pathogens.</title>
        <authorList>
            <person name="Haridas S."/>
            <person name="Albert R."/>
            <person name="Binder M."/>
            <person name="Bloem J."/>
            <person name="Labutti K."/>
            <person name="Salamov A."/>
            <person name="Andreopoulos B."/>
            <person name="Baker S."/>
            <person name="Barry K."/>
            <person name="Bills G."/>
            <person name="Bluhm B."/>
            <person name="Cannon C."/>
            <person name="Castanera R."/>
            <person name="Culley D."/>
            <person name="Daum C."/>
            <person name="Ezra D."/>
            <person name="Gonzalez J."/>
            <person name="Henrissat B."/>
            <person name="Kuo A."/>
            <person name="Liang C."/>
            <person name="Lipzen A."/>
            <person name="Lutzoni F."/>
            <person name="Magnuson J."/>
            <person name="Mondo S."/>
            <person name="Nolan M."/>
            <person name="Ohm R."/>
            <person name="Pangilinan J."/>
            <person name="Park H.-J."/>
            <person name="Ramirez L."/>
            <person name="Alfaro M."/>
            <person name="Sun H."/>
            <person name="Tritt A."/>
            <person name="Yoshinaga Y."/>
            <person name="Zwiers L.-H."/>
            <person name="Turgeon B."/>
            <person name="Goodwin S."/>
            <person name="Spatafora J."/>
            <person name="Crous P."/>
            <person name="Grigoriev I."/>
        </authorList>
    </citation>
    <scope>NUCLEOTIDE SEQUENCE</scope>
    <source>
        <strain evidence="2">CBS 121410</strain>
    </source>
</reference>
<dbReference type="Proteomes" id="UP000799776">
    <property type="component" value="Unassembled WGS sequence"/>
</dbReference>
<evidence type="ECO:0000313" key="3">
    <source>
        <dbReference type="Proteomes" id="UP000799776"/>
    </source>
</evidence>
<dbReference type="AlphaFoldDB" id="A0A9P4HRF6"/>
<keyword evidence="3" id="KW-1185">Reference proteome</keyword>
<accession>A0A9P4HRF6</accession>
<comment type="caution">
    <text evidence="2">The sequence shown here is derived from an EMBL/GenBank/DDBJ whole genome shotgun (WGS) entry which is preliminary data.</text>
</comment>
<feature type="region of interest" description="Disordered" evidence="1">
    <location>
        <begin position="350"/>
        <end position="376"/>
    </location>
</feature>
<evidence type="ECO:0008006" key="4">
    <source>
        <dbReference type="Google" id="ProtNLM"/>
    </source>
</evidence>
<dbReference type="GO" id="GO:0016538">
    <property type="term" value="F:cyclin-dependent protein serine/threonine kinase regulator activity"/>
    <property type="evidence" value="ECO:0007669"/>
    <property type="project" value="TreeGrafter"/>
</dbReference>
<dbReference type="InterPro" id="IPR013922">
    <property type="entry name" value="Cyclin_PHO80-like"/>
</dbReference>
<evidence type="ECO:0000256" key="1">
    <source>
        <dbReference type="SAM" id="MobiDB-lite"/>
    </source>
</evidence>
<gene>
    <name evidence="2" type="ORF">K490DRAFT_74212</name>
</gene>
<dbReference type="PANTHER" id="PTHR15615:SF27">
    <property type="entry name" value="PHO85 CYCLIN CLG1"/>
    <property type="match status" value="1"/>
</dbReference>
<evidence type="ECO:0000313" key="2">
    <source>
        <dbReference type="EMBL" id="KAF2086589.1"/>
    </source>
</evidence>
<dbReference type="PANTHER" id="PTHR15615">
    <property type="match status" value="1"/>
</dbReference>
<feature type="region of interest" description="Disordered" evidence="1">
    <location>
        <begin position="113"/>
        <end position="132"/>
    </location>
</feature>